<evidence type="ECO:0000256" key="2">
    <source>
        <dbReference type="SAM" id="Phobius"/>
    </source>
</evidence>
<proteinExistence type="predicted"/>
<keyword evidence="3" id="KW-0808">Transferase</keyword>
<comment type="caution">
    <text evidence="3">The sequence shown here is derived from an EMBL/GenBank/DDBJ whole genome shotgun (WGS) entry which is preliminary data.</text>
</comment>
<dbReference type="RefSeq" id="WP_343827895.1">
    <property type="nucleotide sequence ID" value="NZ_BAAACI010000008.1"/>
</dbReference>
<reference evidence="4" key="1">
    <citation type="journal article" date="2019" name="Int. J. Syst. Evol. Microbiol.">
        <title>The Global Catalogue of Microorganisms (GCM) 10K type strain sequencing project: providing services to taxonomists for standard genome sequencing and annotation.</title>
        <authorList>
            <consortium name="The Broad Institute Genomics Platform"/>
            <consortium name="The Broad Institute Genome Sequencing Center for Infectious Disease"/>
            <person name="Wu L."/>
            <person name="Ma J."/>
        </authorList>
    </citation>
    <scope>NUCLEOTIDE SEQUENCE [LARGE SCALE GENOMIC DNA]</scope>
    <source>
        <strain evidence="4">JCM 1417</strain>
    </source>
</reference>
<feature type="transmembrane region" description="Helical" evidence="2">
    <location>
        <begin position="668"/>
        <end position="688"/>
    </location>
</feature>
<accession>A0ABP3W6Q4</accession>
<dbReference type="EMBL" id="BAAACI010000008">
    <property type="protein sequence ID" value="GAA0778584.1"/>
    <property type="molecule type" value="Genomic_DNA"/>
</dbReference>
<feature type="region of interest" description="Disordered" evidence="1">
    <location>
        <begin position="526"/>
        <end position="562"/>
    </location>
</feature>
<feature type="compositionally biased region" description="Polar residues" evidence="1">
    <location>
        <begin position="625"/>
        <end position="651"/>
    </location>
</feature>
<evidence type="ECO:0000313" key="4">
    <source>
        <dbReference type="Proteomes" id="UP001501047"/>
    </source>
</evidence>
<keyword evidence="2" id="KW-0812">Transmembrane</keyword>
<evidence type="ECO:0000256" key="1">
    <source>
        <dbReference type="SAM" id="MobiDB-lite"/>
    </source>
</evidence>
<feature type="region of interest" description="Disordered" evidence="1">
    <location>
        <begin position="235"/>
        <end position="275"/>
    </location>
</feature>
<keyword evidence="2" id="KW-0472">Membrane</keyword>
<protein>
    <submittedName>
        <fullName evidence="3">CotH kinase family protein</fullName>
    </submittedName>
</protein>
<feature type="transmembrane region" description="Helical" evidence="2">
    <location>
        <begin position="7"/>
        <end position="28"/>
    </location>
</feature>
<name>A0ABP3W6Q4_CLOSU</name>
<dbReference type="Proteomes" id="UP001501047">
    <property type="component" value="Unassembled WGS sequence"/>
</dbReference>
<evidence type="ECO:0000313" key="3">
    <source>
        <dbReference type="EMBL" id="GAA0778584.1"/>
    </source>
</evidence>
<dbReference type="Pfam" id="PF08757">
    <property type="entry name" value="CotH"/>
    <property type="match status" value="2"/>
</dbReference>
<keyword evidence="4" id="KW-1185">Reference proteome</keyword>
<keyword evidence="2" id="KW-1133">Transmembrane helix</keyword>
<dbReference type="InterPro" id="IPR014867">
    <property type="entry name" value="Spore_coat_CotH_CotH2/3/7"/>
</dbReference>
<dbReference type="PANTHER" id="PTHR40050">
    <property type="entry name" value="INNER SPORE COAT PROTEIN H"/>
    <property type="match status" value="1"/>
</dbReference>
<feature type="compositionally biased region" description="Polar residues" evidence="1">
    <location>
        <begin position="235"/>
        <end position="251"/>
    </location>
</feature>
<dbReference type="PANTHER" id="PTHR40050:SF1">
    <property type="entry name" value="INNER SPORE COAT PROTEIN H"/>
    <property type="match status" value="1"/>
</dbReference>
<keyword evidence="3" id="KW-0418">Kinase</keyword>
<dbReference type="GO" id="GO:0016301">
    <property type="term" value="F:kinase activity"/>
    <property type="evidence" value="ECO:0007669"/>
    <property type="project" value="UniProtKB-KW"/>
</dbReference>
<sequence>MISNKHINIFIAIIMTLSIALAGVMTTVDMSKVKVNDTSEITQPEYITNLFNKDDIMEINIDIDEEQWNELADNAMNEEYYSANITINGETYYNVGLRAKGNTTLSQIANDDTTDRYSFKVKFDEYIDGQTLKGLEKLALNNMMQDTTYMKEYLSYDLLNKMGISTPEFQYASITLNGEPWGLYLALEVMEESYIERYYGTTNGNLYKPETTNMVGGMGEAKGSMEINNDAITKATTNTSNENPDLTNEENLMTPPSNPEMNSSSEQGERGNMENNNMPMVQGKEMNGPMGKNAGGADLVYSGDEQSNYSTIFKNAIFDYTNEEDYDKIIAMIKSLNEDIDNIEKYLDVDEVLRYFAVNTFIVNLDSYASNMKHNYYLYEQDGVCSILPWDYNLAFGAFQGGSASSVINFPIDNPVGDSLESSPLIGKLLEVEEYKEKYHEYLNEIVQDYINSGVFTETINKIDDLIGEYVKSDATAFYTYDEYVASIPELITYGVDRAKSISAQLYGTQSSTSTGNISTNLNLSALGSQGGGGKREGNDIPQDMQQKNSTQKRMGTGEGPNNMQNNPQEFQGYKGAMPQDFNFENMQKAMEIIESSTSDLLTEEEIEQLEELGIDEAMIDKLMNSPQKGNDKNNFMSENNQGDINGENQKNNLSGSTSNNTNIKSNLIVYGICLVGIIAAIIVVLRFKRKKYHV</sequence>
<gene>
    <name evidence="3" type="ORF">GCM10008908_35780</name>
</gene>
<organism evidence="3 4">
    <name type="scientific">Clostridium subterminale</name>
    <dbReference type="NCBI Taxonomy" id="1550"/>
    <lineage>
        <taxon>Bacteria</taxon>
        <taxon>Bacillati</taxon>
        <taxon>Bacillota</taxon>
        <taxon>Clostridia</taxon>
        <taxon>Eubacteriales</taxon>
        <taxon>Clostridiaceae</taxon>
        <taxon>Clostridium</taxon>
    </lineage>
</organism>
<feature type="region of interest" description="Disordered" evidence="1">
    <location>
        <begin position="625"/>
        <end position="659"/>
    </location>
</feature>
<feature type="compositionally biased region" description="Polar residues" evidence="1">
    <location>
        <begin position="544"/>
        <end position="562"/>
    </location>
</feature>